<dbReference type="InterPro" id="IPR016195">
    <property type="entry name" value="Pol/histidinol_Pase-like"/>
</dbReference>
<dbReference type="RefSeq" id="WP_148984380.1">
    <property type="nucleotide sequence ID" value="NZ_JBNILK010000001.1"/>
</dbReference>
<protein>
    <recommendedName>
        <fullName evidence="1">DNA-directed DNA polymerase</fullName>
        <ecNumber evidence="1">2.7.7.7</ecNumber>
    </recommendedName>
</protein>
<evidence type="ECO:0000256" key="3">
    <source>
        <dbReference type="ARBA" id="ARBA00022695"/>
    </source>
</evidence>
<accession>A0A5D4S3L1</accession>
<dbReference type="InterPro" id="IPR011708">
    <property type="entry name" value="DNA_pol3_alpha_NTPase_dom"/>
</dbReference>
<comment type="caution">
    <text evidence="8">The sequence shown here is derived from an EMBL/GenBank/DDBJ whole genome shotgun (WGS) entry which is preliminary data.</text>
</comment>
<dbReference type="EC" id="2.7.7.7" evidence="1"/>
<dbReference type="GO" id="GO:0008408">
    <property type="term" value="F:3'-5' exonuclease activity"/>
    <property type="evidence" value="ECO:0007669"/>
    <property type="project" value="InterPro"/>
</dbReference>
<feature type="domain" description="Polymerase/histidinol phosphatase N-terminal" evidence="7">
    <location>
        <begin position="4"/>
        <end position="83"/>
    </location>
</feature>
<dbReference type="GO" id="GO:0006260">
    <property type="term" value="P:DNA replication"/>
    <property type="evidence" value="ECO:0007669"/>
    <property type="project" value="UniProtKB-KW"/>
</dbReference>
<proteinExistence type="predicted"/>
<organism evidence="8 9">
    <name type="scientific">Rossellomorea marisflavi</name>
    <dbReference type="NCBI Taxonomy" id="189381"/>
    <lineage>
        <taxon>Bacteria</taxon>
        <taxon>Bacillati</taxon>
        <taxon>Bacillota</taxon>
        <taxon>Bacilli</taxon>
        <taxon>Bacillales</taxon>
        <taxon>Bacillaceae</taxon>
        <taxon>Rossellomorea</taxon>
    </lineage>
</organism>
<keyword evidence="2" id="KW-0808">Transferase</keyword>
<dbReference type="GO" id="GO:0003887">
    <property type="term" value="F:DNA-directed DNA polymerase activity"/>
    <property type="evidence" value="ECO:0007669"/>
    <property type="project" value="UniProtKB-KW"/>
</dbReference>
<dbReference type="Pfam" id="PF07733">
    <property type="entry name" value="DNA_pol3_alpha"/>
    <property type="match status" value="1"/>
</dbReference>
<reference evidence="8 9" key="1">
    <citation type="submission" date="2019-08" db="EMBL/GenBank/DDBJ databases">
        <title>Bacillus genomes from the desert of Cuatro Cienegas, Coahuila.</title>
        <authorList>
            <person name="Olmedo-Alvarez G."/>
        </authorList>
    </citation>
    <scope>NUCLEOTIDE SEQUENCE [LARGE SCALE GENOMIC DNA]</scope>
    <source>
        <strain evidence="8 9">CH108_3D</strain>
    </source>
</reference>
<evidence type="ECO:0000256" key="6">
    <source>
        <dbReference type="ARBA" id="ARBA00049244"/>
    </source>
</evidence>
<keyword evidence="3" id="KW-0548">Nucleotidyltransferase</keyword>
<dbReference type="EMBL" id="VTEQ01000001">
    <property type="protein sequence ID" value="TYS56346.1"/>
    <property type="molecule type" value="Genomic_DNA"/>
</dbReference>
<dbReference type="InterPro" id="IPR004805">
    <property type="entry name" value="DnaE2/DnaE/PolC"/>
</dbReference>
<gene>
    <name evidence="8" type="ORF">FZC83_01890</name>
</gene>
<dbReference type="InterPro" id="IPR029460">
    <property type="entry name" value="DNAPol_HHH"/>
</dbReference>
<evidence type="ECO:0000259" key="7">
    <source>
        <dbReference type="SMART" id="SM00481"/>
    </source>
</evidence>
<dbReference type="InterPro" id="IPR041931">
    <property type="entry name" value="DNA_pol3_alpha_thumb_dom"/>
</dbReference>
<dbReference type="PANTHER" id="PTHR32294:SF0">
    <property type="entry name" value="DNA POLYMERASE III SUBUNIT ALPHA"/>
    <property type="match status" value="1"/>
</dbReference>
<evidence type="ECO:0000256" key="5">
    <source>
        <dbReference type="ARBA" id="ARBA00022932"/>
    </source>
</evidence>
<dbReference type="SMART" id="SM00481">
    <property type="entry name" value="POLIIIAc"/>
    <property type="match status" value="1"/>
</dbReference>
<evidence type="ECO:0000313" key="9">
    <source>
        <dbReference type="Proteomes" id="UP000322997"/>
    </source>
</evidence>
<evidence type="ECO:0000313" key="8">
    <source>
        <dbReference type="EMBL" id="TYS56346.1"/>
    </source>
</evidence>
<dbReference type="Gene3D" id="1.10.10.1600">
    <property type="entry name" value="Bacterial DNA polymerase III alpha subunit, thumb domain"/>
    <property type="match status" value="1"/>
</dbReference>
<evidence type="ECO:0000256" key="4">
    <source>
        <dbReference type="ARBA" id="ARBA00022705"/>
    </source>
</evidence>
<dbReference type="PANTHER" id="PTHR32294">
    <property type="entry name" value="DNA POLYMERASE III SUBUNIT ALPHA"/>
    <property type="match status" value="1"/>
</dbReference>
<dbReference type="InterPro" id="IPR040982">
    <property type="entry name" value="DNA_pol3_finger"/>
</dbReference>
<dbReference type="Pfam" id="PF17657">
    <property type="entry name" value="DNA_pol3_finger"/>
    <property type="match status" value="1"/>
</dbReference>
<name>A0A5D4S3L1_9BACI</name>
<evidence type="ECO:0000256" key="1">
    <source>
        <dbReference type="ARBA" id="ARBA00012417"/>
    </source>
</evidence>
<sequence length="1312" mass="151521">MCLISCHNHTARGSNLRLLDCTNDVKELIHTAAKIGYKGLAITDHESISAHIEAIKKARDLKKRGDIPQDFKLILGNEIYLIDSLEETRDNYKSGVTKFPHFLLISKDKKGHEQLRYLSSKAWENSFHTGFMERTPTDKETLKEVVKNDPNHLIATTACLGSESSIHLLALREAELENNQELINYHKSKLMEFIKWNIDVFGKENFFIELQPALSEEQIYVNQKLIPIADYFGLKRIISTDTHYLRPEDRVVHKAFLNSKDGEREVDDFYEACFLQTEEEIYERMHYLEKEVIDDAIQNTLLIGEMVEDYTIEHDPVIPKIDLPEFEIRHLFKPAYDKYAYINKMVNSDNEQDRYMVKLLEDGFEEYIPFNTLSKEKFHQILARINMELEELWEISVNLNQAMTSYYITVQEIINIIWSDDECGGNSLVGSGRGSAAGFLINYLLGITQVNPLEYGIELPHWRHLHRSRPDIPDIDVDSEGSKRPQIIKALINHFGSNRVLQVCTFGTEKSKSALQTACRGLEIDSDIALYLSGMIPFERGENWTLSDCYFGNEEQGRKPIKELIREVEKYPNLKETSLKIEGLVNKRSIHASGIIIFNEDYYKSNAMMKAPNGDPITQFNLGDCEAVGNVKFDLLTIEALDKIRATLDMLIEYDEIKWIKNLRQTFNHYLHPDNIEKTKKEIYEMLGSGEILDLFQFSTEIGMETTKKVKPNNLLETAAANSLMRLMSDGEEQPIDIFIKHKNDISIWYEEMNSYGLNSNEIKVMEEHLLKLSGVADTQECVMQISMDERVAGFDVQLANKLRKAIAKRSKDALEEVESKFFKMGKENGNRDEILNYVWNVQIKRQLGYSFSILHTIAYSLVALQELNLNYKYNPLYWQTACLSVNAGSNELDTIEEDHKNKSTNYGKIAYAIGNIRQRGIKVDLPDINKAKFSFTPDLQNNSIVFGLKGMNGIGDEVVHTIISNRPYASFDHFIEKMYVTGLVKKSQITQLIKGGCFDSFGDRKETMKKFAKYLFEPKKQLNMQNMNMLVNEGLIPDEFHLCERLFKYKAYISKSVYKVIKSPKDRLFKLDDVASPFFNQYFTESSVEDVSDQGELIISEKKFKKEYDALMERLREWMSNDETLQHVNEQLLERESKVILDGSVSKWEMDSLSFYYHDHELAHMNKEKYDVSIFSDLPEDPEVVETYVSRGIERKVFKLSRIAGTVLDRDKNKHKVTLLTTDGVVTVKFYGGSFSHYNKQLSRPTSSGKKEVVEPSWFTRGNKLLITGFRRGNQFSPRTYKNSIYRHTVALIEDIDDQGNLTLKTEREEI</sequence>
<dbReference type="InterPro" id="IPR003141">
    <property type="entry name" value="Pol/His_phosphatase_N"/>
</dbReference>
<evidence type="ECO:0000256" key="2">
    <source>
        <dbReference type="ARBA" id="ARBA00022679"/>
    </source>
</evidence>
<comment type="catalytic activity">
    <reaction evidence="6">
        <text>DNA(n) + a 2'-deoxyribonucleoside 5'-triphosphate = DNA(n+1) + diphosphate</text>
        <dbReference type="Rhea" id="RHEA:22508"/>
        <dbReference type="Rhea" id="RHEA-COMP:17339"/>
        <dbReference type="Rhea" id="RHEA-COMP:17340"/>
        <dbReference type="ChEBI" id="CHEBI:33019"/>
        <dbReference type="ChEBI" id="CHEBI:61560"/>
        <dbReference type="ChEBI" id="CHEBI:173112"/>
        <dbReference type="EC" id="2.7.7.7"/>
    </reaction>
</comment>
<dbReference type="Gene3D" id="1.10.150.870">
    <property type="match status" value="1"/>
</dbReference>
<keyword evidence="4" id="KW-0235">DNA replication</keyword>
<dbReference type="Pfam" id="PF02811">
    <property type="entry name" value="PHP"/>
    <property type="match status" value="1"/>
</dbReference>
<dbReference type="Pfam" id="PF14579">
    <property type="entry name" value="HHH_6"/>
    <property type="match status" value="1"/>
</dbReference>
<dbReference type="SUPFAM" id="SSF89550">
    <property type="entry name" value="PHP domain-like"/>
    <property type="match status" value="1"/>
</dbReference>
<dbReference type="InterPro" id="IPR004013">
    <property type="entry name" value="PHP_dom"/>
</dbReference>
<dbReference type="Proteomes" id="UP000322997">
    <property type="component" value="Unassembled WGS sequence"/>
</dbReference>
<dbReference type="Gene3D" id="3.20.20.140">
    <property type="entry name" value="Metal-dependent hydrolases"/>
    <property type="match status" value="1"/>
</dbReference>
<keyword evidence="5" id="KW-0239">DNA-directed DNA polymerase</keyword>